<comment type="caution">
    <text evidence="3">The sequence shown here is derived from an EMBL/GenBank/DDBJ whole genome shotgun (WGS) entry which is preliminary data.</text>
</comment>
<evidence type="ECO:0008006" key="5">
    <source>
        <dbReference type="Google" id="ProtNLM"/>
    </source>
</evidence>
<dbReference type="Proteomes" id="UP001519064">
    <property type="component" value="Unassembled WGS sequence"/>
</dbReference>
<feature type="signal peptide" evidence="2">
    <location>
        <begin position="1"/>
        <end position="24"/>
    </location>
</feature>
<evidence type="ECO:0000256" key="1">
    <source>
        <dbReference type="SAM" id="Phobius"/>
    </source>
</evidence>
<dbReference type="RefSeq" id="WP_209243378.1">
    <property type="nucleotide sequence ID" value="NZ_JADKMA010000262.1"/>
</dbReference>
<evidence type="ECO:0000313" key="3">
    <source>
        <dbReference type="EMBL" id="MBO8196172.1"/>
    </source>
</evidence>
<feature type="transmembrane region" description="Helical" evidence="1">
    <location>
        <begin position="90"/>
        <end position="109"/>
    </location>
</feature>
<keyword evidence="1" id="KW-0812">Transmembrane</keyword>
<keyword evidence="1" id="KW-1133">Transmembrane helix</keyword>
<feature type="transmembrane region" description="Helical" evidence="1">
    <location>
        <begin position="171"/>
        <end position="188"/>
    </location>
</feature>
<feature type="transmembrane region" description="Helical" evidence="1">
    <location>
        <begin position="389"/>
        <end position="405"/>
    </location>
</feature>
<feature type="transmembrane region" description="Helical" evidence="1">
    <location>
        <begin position="38"/>
        <end position="58"/>
    </location>
</feature>
<sequence length="437" mass="44083">MNRTAARRTVYAAPALWAVCAVFAALTAAVTSLPPHRVWGVLAACGYAVLACVSAVAARRAGPAASDARGGAACRAGPWRRGPTPLLTGGFRLLGGGLATVVPLLVLAFTDSAQEEVHVVHRAGARLLARGTPYLGPDQLAGADYPAYNPYLPGMALFGVPQRLVGLDARFGFAAVFLVTVALSLRIAEGRYADGGAQEAGCGVRSAWSRSAWAGPHGRRTLLLTASPLVALPMAVGGEDLPVLGLVCLGLALAGRPGSGAAGRSGLVLGVACTLKATAWPALPVVAALLAVRAGRPAVLRLLGGAAPALVAGLVLPALVDGAGLMANAVRFPLGLAEASSPAAAPLPGRLLATLGPAGFLCAVAGLALAALLTGGSLLVRPPRDASGAALRLALGLLLAMALLPASRFGYAVYPAVLALWAHWRTLDARRRPRPAP</sequence>
<evidence type="ECO:0000256" key="2">
    <source>
        <dbReference type="SAM" id="SignalP"/>
    </source>
</evidence>
<keyword evidence="4" id="KW-1185">Reference proteome</keyword>
<proteinExistence type="predicted"/>
<evidence type="ECO:0000313" key="4">
    <source>
        <dbReference type="Proteomes" id="UP001519064"/>
    </source>
</evidence>
<accession>A0ABS3XL86</accession>
<gene>
    <name evidence="3" type="ORF">ITI46_31695</name>
</gene>
<reference evidence="3 4" key="1">
    <citation type="submission" date="2020-11" db="EMBL/GenBank/DDBJ databases">
        <title>Streptomyces spirodelae sp. nov., isolated from duckweed.</title>
        <authorList>
            <person name="Saimee Y."/>
            <person name="Duangmal K."/>
        </authorList>
    </citation>
    <scope>NUCLEOTIDE SEQUENCE [LARGE SCALE GENOMIC DNA]</scope>
    <source>
        <strain evidence="3 4">S16-07</strain>
    </source>
</reference>
<organism evidence="3 4">
    <name type="scientific">Streptomyces oryzae</name>
    <dbReference type="NCBI Taxonomy" id="1434886"/>
    <lineage>
        <taxon>Bacteria</taxon>
        <taxon>Bacillati</taxon>
        <taxon>Actinomycetota</taxon>
        <taxon>Actinomycetes</taxon>
        <taxon>Kitasatosporales</taxon>
        <taxon>Streptomycetaceae</taxon>
        <taxon>Streptomyces</taxon>
    </lineage>
</organism>
<feature type="non-terminal residue" evidence="3">
    <location>
        <position position="437"/>
    </location>
</feature>
<feature type="transmembrane region" description="Helical" evidence="1">
    <location>
        <begin position="299"/>
        <end position="320"/>
    </location>
</feature>
<dbReference type="EMBL" id="JADKMA010000262">
    <property type="protein sequence ID" value="MBO8196172.1"/>
    <property type="molecule type" value="Genomic_DNA"/>
</dbReference>
<name>A0ABS3XL86_9ACTN</name>
<keyword evidence="2" id="KW-0732">Signal</keyword>
<feature type="chain" id="PRO_5046936767" description="DUF2029 domain-containing protein" evidence="2">
    <location>
        <begin position="25"/>
        <end position="437"/>
    </location>
</feature>
<protein>
    <recommendedName>
        <fullName evidence="5">DUF2029 domain-containing protein</fullName>
    </recommendedName>
</protein>
<feature type="transmembrane region" description="Helical" evidence="1">
    <location>
        <begin position="358"/>
        <end position="380"/>
    </location>
</feature>
<keyword evidence="1" id="KW-0472">Membrane</keyword>